<proteinExistence type="inferred from homology"/>
<dbReference type="Pfam" id="PF18376">
    <property type="entry name" value="MDD_C"/>
    <property type="match status" value="1"/>
</dbReference>
<dbReference type="InterPro" id="IPR020568">
    <property type="entry name" value="Ribosomal_Su5_D2-typ_SF"/>
</dbReference>
<protein>
    <recommendedName>
        <fullName evidence="2">diphosphomevalonate decarboxylase</fullName>
        <ecNumber evidence="2">4.1.1.33</ecNumber>
    </recommendedName>
</protein>
<dbReference type="AlphaFoldDB" id="A0A154QIK3"/>
<dbReference type="GO" id="GO:0004163">
    <property type="term" value="F:diphosphomevalonate decarboxylase activity"/>
    <property type="evidence" value="ECO:0007669"/>
    <property type="project" value="UniProtKB-EC"/>
</dbReference>
<dbReference type="InterPro" id="IPR014721">
    <property type="entry name" value="Ribsml_uS5_D2-typ_fold_subgr"/>
</dbReference>
<keyword evidence="7" id="KW-0456">Lyase</keyword>
<keyword evidence="6" id="KW-0443">Lipid metabolism</keyword>
<dbReference type="RefSeq" id="WP_063107755.1">
    <property type="nucleotide sequence ID" value="NZ_LVJS01000041.1"/>
</dbReference>
<evidence type="ECO:0000256" key="4">
    <source>
        <dbReference type="ARBA" id="ARBA00022741"/>
    </source>
</evidence>
<dbReference type="PANTHER" id="PTHR10977">
    <property type="entry name" value="DIPHOSPHOMEVALONATE DECARBOXYLASE"/>
    <property type="match status" value="1"/>
</dbReference>
<dbReference type="NCBIfam" id="TIGR01240">
    <property type="entry name" value="mevDPdecarb"/>
    <property type="match status" value="1"/>
</dbReference>
<dbReference type="InterPro" id="IPR041431">
    <property type="entry name" value="Mvd1_C"/>
</dbReference>
<gene>
    <name evidence="10" type="ORF">RHOFW104T7_12390</name>
</gene>
<evidence type="ECO:0000256" key="1">
    <source>
        <dbReference type="ARBA" id="ARBA00008831"/>
    </source>
</evidence>
<feature type="domain" description="Diphosphomevalonate decarboxylase-like N-terminal" evidence="9">
    <location>
        <begin position="7"/>
        <end position="161"/>
    </location>
</feature>
<name>A0A154QIK3_9GAMM</name>
<evidence type="ECO:0000256" key="5">
    <source>
        <dbReference type="ARBA" id="ARBA00022840"/>
    </source>
</evidence>
<evidence type="ECO:0000313" key="10">
    <source>
        <dbReference type="EMBL" id="KZC23684.1"/>
    </source>
</evidence>
<evidence type="ECO:0000259" key="8">
    <source>
        <dbReference type="Pfam" id="PF18376"/>
    </source>
</evidence>
<evidence type="ECO:0000256" key="2">
    <source>
        <dbReference type="ARBA" id="ARBA00012296"/>
    </source>
</evidence>
<keyword evidence="3" id="KW-0444">Lipid biosynthesis</keyword>
<keyword evidence="11" id="KW-1185">Reference proteome</keyword>
<keyword evidence="4" id="KW-0547">Nucleotide-binding</keyword>
<sequence>MAATAQAQPNIALVKYWGKRDTRLNLPVTGSLSVTLDALWTRTRIEFDASLRHDELRLNGAEDPATLARASACLDLLRRRAGTAQRARIDTRNNFPTAAGLASSASGFAALVVAADAALGLALDRQTLSMLARRGSGSAARSLFGGFVSMAAGQRDDGADAVAQPLLDAAAWPLAVVVAVTSDHRKQVGSGTGMERSRRTSPFYPAWVDGAAADLAAAQRAVQARDFAALAELSEHNCLKMHAVMQSSRPPLLYWNGATVDCMQRIRALREETGEQVFFTVDAGAQVKAVCTPDAAPRVAAALAELPGVAQVLSSRLGEGARRLDDSEAP</sequence>
<dbReference type="InterPro" id="IPR029765">
    <property type="entry name" value="Mev_diP_decarb"/>
</dbReference>
<dbReference type="Gene3D" id="3.30.70.890">
    <property type="entry name" value="GHMP kinase, C-terminal domain"/>
    <property type="match status" value="1"/>
</dbReference>
<feature type="domain" description="Mvd1 C-terminal" evidence="8">
    <location>
        <begin position="176"/>
        <end position="304"/>
    </location>
</feature>
<dbReference type="InterPro" id="IPR005935">
    <property type="entry name" value="Mev_decarb"/>
</dbReference>
<dbReference type="EC" id="4.1.1.33" evidence="2"/>
<dbReference type="GO" id="GO:0019287">
    <property type="term" value="P:isopentenyl diphosphate biosynthetic process, mevalonate pathway"/>
    <property type="evidence" value="ECO:0007669"/>
    <property type="project" value="InterPro"/>
</dbReference>
<organism evidence="10 11">
    <name type="scientific">Rhodanobacter thiooxydans</name>
    <dbReference type="NCBI Taxonomy" id="416169"/>
    <lineage>
        <taxon>Bacteria</taxon>
        <taxon>Pseudomonadati</taxon>
        <taxon>Pseudomonadota</taxon>
        <taxon>Gammaproteobacteria</taxon>
        <taxon>Lysobacterales</taxon>
        <taxon>Rhodanobacteraceae</taxon>
        <taxon>Rhodanobacter</taxon>
    </lineage>
</organism>
<dbReference type="Pfam" id="PF22700">
    <property type="entry name" value="MVD-like_N"/>
    <property type="match status" value="1"/>
</dbReference>
<evidence type="ECO:0000256" key="6">
    <source>
        <dbReference type="ARBA" id="ARBA00023098"/>
    </source>
</evidence>
<dbReference type="PANTHER" id="PTHR10977:SF3">
    <property type="entry name" value="DIPHOSPHOMEVALONATE DECARBOXYLASE"/>
    <property type="match status" value="1"/>
</dbReference>
<keyword evidence="5" id="KW-0067">ATP-binding</keyword>
<dbReference type="STRING" id="416169.RHOFW104T7_12390"/>
<evidence type="ECO:0000256" key="7">
    <source>
        <dbReference type="ARBA" id="ARBA00023239"/>
    </source>
</evidence>
<dbReference type="PIRSF" id="PIRSF015950">
    <property type="entry name" value="Mev_P_decrbx"/>
    <property type="match status" value="1"/>
</dbReference>
<evidence type="ECO:0000259" key="9">
    <source>
        <dbReference type="Pfam" id="PF22700"/>
    </source>
</evidence>
<reference evidence="10 11" key="1">
    <citation type="journal article" date="2016" name="MBio">
        <title>Lateral Gene Transfer in a Heavy Metal-Contaminated-Groundwater Microbial Community.</title>
        <authorList>
            <person name="Hemme C.L."/>
            <person name="Green S.J."/>
            <person name="Rishishwar L."/>
            <person name="Prakash O."/>
            <person name="Pettenato A."/>
            <person name="Chakraborty R."/>
            <person name="Deutschbauer A.M."/>
            <person name="Van Nostrand J.D."/>
            <person name="Wu L."/>
            <person name="He Z."/>
            <person name="Jordan I.K."/>
            <person name="Hazen T.C."/>
            <person name="Arkin A.P."/>
            <person name="Kostka J.E."/>
            <person name="Zhou J."/>
        </authorList>
    </citation>
    <scope>NUCLEOTIDE SEQUENCE [LARGE SCALE GENOMIC DNA]</scope>
    <source>
        <strain evidence="10 11">FW104-T7</strain>
    </source>
</reference>
<accession>A0A154QIK3</accession>
<dbReference type="Gene3D" id="3.30.230.10">
    <property type="match status" value="1"/>
</dbReference>
<dbReference type="Proteomes" id="UP000076131">
    <property type="component" value="Unassembled WGS sequence"/>
</dbReference>
<dbReference type="eggNOG" id="COG3407">
    <property type="taxonomic scope" value="Bacteria"/>
</dbReference>
<evidence type="ECO:0000313" key="11">
    <source>
        <dbReference type="Proteomes" id="UP000076131"/>
    </source>
</evidence>
<comment type="similarity">
    <text evidence="1">Belongs to the diphosphomevalonate decarboxylase family.</text>
</comment>
<evidence type="ECO:0000256" key="3">
    <source>
        <dbReference type="ARBA" id="ARBA00022516"/>
    </source>
</evidence>
<dbReference type="GO" id="GO:0005524">
    <property type="term" value="F:ATP binding"/>
    <property type="evidence" value="ECO:0007669"/>
    <property type="project" value="UniProtKB-KW"/>
</dbReference>
<dbReference type="InterPro" id="IPR036554">
    <property type="entry name" value="GHMP_kinase_C_sf"/>
</dbReference>
<dbReference type="FunFam" id="3.30.230.10:FF:000072">
    <property type="entry name" value="Diphosphomevalonate decarboxylase"/>
    <property type="match status" value="1"/>
</dbReference>
<dbReference type="InterPro" id="IPR053859">
    <property type="entry name" value="MVD-like_N"/>
</dbReference>
<dbReference type="SUPFAM" id="SSF55060">
    <property type="entry name" value="GHMP Kinase, C-terminal domain"/>
    <property type="match status" value="1"/>
</dbReference>
<dbReference type="GO" id="GO:0005829">
    <property type="term" value="C:cytosol"/>
    <property type="evidence" value="ECO:0007669"/>
    <property type="project" value="InterPro"/>
</dbReference>
<dbReference type="SUPFAM" id="SSF54211">
    <property type="entry name" value="Ribosomal protein S5 domain 2-like"/>
    <property type="match status" value="1"/>
</dbReference>
<dbReference type="EMBL" id="LVJS01000041">
    <property type="protein sequence ID" value="KZC23684.1"/>
    <property type="molecule type" value="Genomic_DNA"/>
</dbReference>
<comment type="caution">
    <text evidence="10">The sequence shown here is derived from an EMBL/GenBank/DDBJ whole genome shotgun (WGS) entry which is preliminary data.</text>
</comment>